<dbReference type="GO" id="GO:0005576">
    <property type="term" value="C:extracellular region"/>
    <property type="evidence" value="ECO:0007669"/>
    <property type="project" value="InterPro"/>
</dbReference>
<sequence length="167" mass="17356">MAEPSLPLSFLCLLALSSACYIQNCPRGGKRALGDTALRQVRAGHPGHAVELQGDRGAPRHPRVPLAALPGARGQTASGALLAPLAAPNPFPSPKQSQITRVHHHLLPPAADSCSADSGCLAEGSEGAREAADERSLAVLDGSAGDLLLKLMHLANRQQQQGKHPLL</sequence>
<dbReference type="EMBL" id="WBND01000531">
    <property type="protein sequence ID" value="NXC87245.1"/>
    <property type="molecule type" value="Genomic_DNA"/>
</dbReference>
<reference evidence="5" key="1">
    <citation type="submission" date="2019-09" db="EMBL/GenBank/DDBJ databases">
        <title>Bird 10,000 Genomes (B10K) Project - Family phase.</title>
        <authorList>
            <person name="Zhang G."/>
        </authorList>
    </citation>
    <scope>NUCLEOTIDE SEQUENCE</scope>
    <source>
        <strain evidence="5">OUT-0024</strain>
        <tissue evidence="5">Muscle</tissue>
    </source>
</reference>
<keyword evidence="6" id="KW-1185">Reference proteome</keyword>
<feature type="non-terminal residue" evidence="5">
    <location>
        <position position="167"/>
    </location>
</feature>
<evidence type="ECO:0000256" key="2">
    <source>
        <dbReference type="ARBA" id="ARBA00022815"/>
    </source>
</evidence>
<evidence type="ECO:0000313" key="6">
    <source>
        <dbReference type="Proteomes" id="UP000631545"/>
    </source>
</evidence>
<feature type="signal peptide" evidence="4">
    <location>
        <begin position="1"/>
        <end position="19"/>
    </location>
</feature>
<feature type="non-terminal residue" evidence="5">
    <location>
        <position position="1"/>
    </location>
</feature>
<gene>
    <name evidence="5" type="primary">Neuv</name>
    <name evidence="5" type="ORF">CERCOR_R12361</name>
</gene>
<accession>A0A851R4D6</accession>
<protein>
    <submittedName>
        <fullName evidence="5">NEUV protein</fullName>
    </submittedName>
</protein>
<feature type="chain" id="PRO_5032812532" evidence="4">
    <location>
        <begin position="20"/>
        <end position="167"/>
    </location>
</feature>
<comment type="similarity">
    <text evidence="1">Belongs to the vasopressin/oxytocin family.</text>
</comment>
<keyword evidence="4" id="KW-0732">Signal</keyword>
<evidence type="ECO:0000256" key="3">
    <source>
        <dbReference type="ARBA" id="ARBA00023157"/>
    </source>
</evidence>
<evidence type="ECO:0000256" key="1">
    <source>
        <dbReference type="ARBA" id="ARBA00007369"/>
    </source>
</evidence>
<evidence type="ECO:0000313" key="5">
    <source>
        <dbReference type="EMBL" id="NXC87245.1"/>
    </source>
</evidence>
<organism evidence="5 6">
    <name type="scientific">Tychaedon coryphoeus</name>
    <name type="common">Karoo scrub-robin</name>
    <name type="synonym">Erythropygia coryphaeus</name>
    <dbReference type="NCBI Taxonomy" id="614051"/>
    <lineage>
        <taxon>Eukaryota</taxon>
        <taxon>Metazoa</taxon>
        <taxon>Chordata</taxon>
        <taxon>Craniata</taxon>
        <taxon>Vertebrata</taxon>
        <taxon>Euteleostomi</taxon>
        <taxon>Archelosauria</taxon>
        <taxon>Archosauria</taxon>
        <taxon>Dinosauria</taxon>
        <taxon>Saurischia</taxon>
        <taxon>Theropoda</taxon>
        <taxon>Coelurosauria</taxon>
        <taxon>Aves</taxon>
        <taxon>Neognathae</taxon>
        <taxon>Neoaves</taxon>
        <taxon>Telluraves</taxon>
        <taxon>Australaves</taxon>
        <taxon>Passeriformes</taxon>
        <taxon>Muscicapidae</taxon>
        <taxon>Cercotrichas</taxon>
    </lineage>
</organism>
<dbReference type="Proteomes" id="UP000631545">
    <property type="component" value="Unassembled WGS sequence"/>
</dbReference>
<keyword evidence="2" id="KW-0027">Amidation</keyword>
<dbReference type="GO" id="GO:0005185">
    <property type="term" value="F:neurohypophyseal hormone activity"/>
    <property type="evidence" value="ECO:0007669"/>
    <property type="project" value="InterPro"/>
</dbReference>
<name>A0A851R4D6_TYCCO</name>
<keyword evidence="3" id="KW-1015">Disulfide bond</keyword>
<dbReference type="AlphaFoldDB" id="A0A851R4D6"/>
<evidence type="ECO:0000256" key="4">
    <source>
        <dbReference type="SAM" id="SignalP"/>
    </source>
</evidence>
<dbReference type="InterPro" id="IPR022423">
    <property type="entry name" value="Neurohypophysial_hormone_CS"/>
</dbReference>
<comment type="caution">
    <text evidence="5">The sequence shown here is derived from an EMBL/GenBank/DDBJ whole genome shotgun (WGS) entry which is preliminary data.</text>
</comment>
<proteinExistence type="inferred from homology"/>
<dbReference type="PROSITE" id="PS00264">
    <property type="entry name" value="NEUROHYPOPHYS_HORM"/>
    <property type="match status" value="1"/>
</dbReference>
<dbReference type="Pfam" id="PF00220">
    <property type="entry name" value="Hormone_4"/>
    <property type="match status" value="1"/>
</dbReference>